<accession>A0A7J6A0D8</accession>
<dbReference type="Proteomes" id="UP000593565">
    <property type="component" value="Unassembled WGS sequence"/>
</dbReference>
<protein>
    <submittedName>
        <fullName evidence="2">Uncharacterized protein</fullName>
    </submittedName>
</protein>
<evidence type="ECO:0000313" key="3">
    <source>
        <dbReference type="Proteomes" id="UP000593565"/>
    </source>
</evidence>
<organism evidence="2 3">
    <name type="scientific">Ameiurus melas</name>
    <name type="common">Black bullhead</name>
    <name type="synonym">Silurus melas</name>
    <dbReference type="NCBI Taxonomy" id="219545"/>
    <lineage>
        <taxon>Eukaryota</taxon>
        <taxon>Metazoa</taxon>
        <taxon>Chordata</taxon>
        <taxon>Craniata</taxon>
        <taxon>Vertebrata</taxon>
        <taxon>Euteleostomi</taxon>
        <taxon>Actinopterygii</taxon>
        <taxon>Neopterygii</taxon>
        <taxon>Teleostei</taxon>
        <taxon>Ostariophysi</taxon>
        <taxon>Siluriformes</taxon>
        <taxon>Ictaluridae</taxon>
        <taxon>Ameiurus</taxon>
    </lineage>
</organism>
<keyword evidence="3" id="KW-1185">Reference proteome</keyword>
<feature type="region of interest" description="Disordered" evidence="1">
    <location>
        <begin position="1"/>
        <end position="38"/>
    </location>
</feature>
<sequence>MEPPLPSFFRESRHDPKNAATPAPPPPGFSHPATHPHTHRFRLKDNKSLFSLHFSHHNLPSVCLCYAPVQRHACSAGTPLTTDTVFSQRQRGAAHSVCEKKQERHSEMNQNTFDFPLIITR</sequence>
<proteinExistence type="predicted"/>
<dbReference type="EMBL" id="JAAGNN010000020">
    <property type="protein sequence ID" value="KAF4076153.1"/>
    <property type="molecule type" value="Genomic_DNA"/>
</dbReference>
<name>A0A7J6A0D8_AMEME</name>
<gene>
    <name evidence="2" type="ORF">AMELA_G00227150</name>
</gene>
<reference evidence="2 3" key="1">
    <citation type="submission" date="2020-02" db="EMBL/GenBank/DDBJ databases">
        <title>A chromosome-scale genome assembly of the black bullhead catfish (Ameiurus melas).</title>
        <authorList>
            <person name="Wen M."/>
            <person name="Zham M."/>
            <person name="Cabau C."/>
            <person name="Klopp C."/>
            <person name="Donnadieu C."/>
            <person name="Roques C."/>
            <person name="Bouchez O."/>
            <person name="Lampietro C."/>
            <person name="Jouanno E."/>
            <person name="Herpin A."/>
            <person name="Louis A."/>
            <person name="Berthelot C."/>
            <person name="Parey E."/>
            <person name="Roest-Crollius H."/>
            <person name="Braasch I."/>
            <person name="Postlethwait J."/>
            <person name="Robinson-Rechavi M."/>
            <person name="Echchiki A."/>
            <person name="Begum T."/>
            <person name="Montfort J."/>
            <person name="Schartl M."/>
            <person name="Bobe J."/>
            <person name="Guiguen Y."/>
        </authorList>
    </citation>
    <scope>NUCLEOTIDE SEQUENCE [LARGE SCALE GENOMIC DNA]</scope>
    <source>
        <strain evidence="2">M_S1</strain>
        <tissue evidence="2">Blood</tissue>
    </source>
</reference>
<evidence type="ECO:0000313" key="2">
    <source>
        <dbReference type="EMBL" id="KAF4076153.1"/>
    </source>
</evidence>
<evidence type="ECO:0000256" key="1">
    <source>
        <dbReference type="SAM" id="MobiDB-lite"/>
    </source>
</evidence>
<dbReference type="AlphaFoldDB" id="A0A7J6A0D8"/>
<comment type="caution">
    <text evidence="2">The sequence shown here is derived from an EMBL/GenBank/DDBJ whole genome shotgun (WGS) entry which is preliminary data.</text>
</comment>